<dbReference type="Pfam" id="PF00128">
    <property type="entry name" value="Alpha-amylase"/>
    <property type="match status" value="1"/>
</dbReference>
<dbReference type="AlphaFoldDB" id="A0A5B2WTG3"/>
<dbReference type="InterPro" id="IPR017853">
    <property type="entry name" value="GH"/>
</dbReference>
<evidence type="ECO:0000259" key="1">
    <source>
        <dbReference type="SMART" id="SM00642"/>
    </source>
</evidence>
<dbReference type="GO" id="GO:0030980">
    <property type="term" value="P:alpha-glucan catabolic process"/>
    <property type="evidence" value="ECO:0007669"/>
    <property type="project" value="TreeGrafter"/>
</dbReference>
<comment type="caution">
    <text evidence="2">The sequence shown here is derived from an EMBL/GenBank/DDBJ whole genome shotgun (WGS) entry which is preliminary data.</text>
</comment>
<dbReference type="Gene3D" id="3.20.20.80">
    <property type="entry name" value="Glycosidases"/>
    <property type="match status" value="1"/>
</dbReference>
<dbReference type="InterPro" id="IPR012767">
    <property type="entry name" value="Trehalose_TreY"/>
</dbReference>
<dbReference type="Gene3D" id="1.10.10.470">
    <property type="entry name" value="Maltooligosyl trehalose synthase, domain 4"/>
    <property type="match status" value="1"/>
</dbReference>
<feature type="domain" description="Glycosyl hydrolase family 13 catalytic" evidence="1">
    <location>
        <begin position="1"/>
        <end position="353"/>
    </location>
</feature>
<reference evidence="2 3" key="2">
    <citation type="submission" date="2019-09" db="EMBL/GenBank/DDBJ databases">
        <authorList>
            <person name="Jin C."/>
        </authorList>
    </citation>
    <scope>NUCLEOTIDE SEQUENCE [LARGE SCALE GENOMIC DNA]</scope>
    <source>
        <strain evidence="2 3">AN110305</strain>
    </source>
</reference>
<reference evidence="2 3" key="1">
    <citation type="submission" date="2019-09" db="EMBL/GenBank/DDBJ databases">
        <title>Goodfellowia gen. nov., a new genus of the Pseudonocardineae related to Actinoalloteichus, containing Goodfellowia coeruleoviolacea gen. nov., comb. nov. gen. nov., comb. nov.</title>
        <authorList>
            <person name="Labeda D."/>
        </authorList>
    </citation>
    <scope>NUCLEOTIDE SEQUENCE [LARGE SCALE GENOMIC DNA]</scope>
    <source>
        <strain evidence="2 3">AN110305</strain>
    </source>
</reference>
<dbReference type="EMBL" id="VUOB01000057">
    <property type="protein sequence ID" value="KAA2255343.1"/>
    <property type="molecule type" value="Genomic_DNA"/>
</dbReference>
<sequence length="734" mass="79804">QLGVGALYASPMLAAAPGSTHGYDVVDHSRACPERGGERGRRVLAARLRELDLGLVVDIVPNHMSVAVPSANPWWWDVLRHGQESRYAKHFDVDWSAGPLLLPVLGDDDGVADLKIDDGCLVYYEHRFPLAPGTDRPAGGAREIHERQHYRLVSWRRGNADLTYRRFFDITSLAAIRVEDPEVFAAAHAELLRWAADGDVTGLRVDHPDGLTDPGEYLRGLRAASGGWLVVEKILAPGEALPASWPVDGTTGYDSLREICGVFVDPAGGPAFTELAESLGVATDFAAVQEECRRLVTDTILVAEKRRIAALLPGVPRAAAEDAVAEVMIAYPVYRSYLPAGRASWQAALGRARDRRPELAAAFDALDTGVRSNPEGELAQRIQQTSGMVVAKGTEDTAFYRYTRFVALNEVGGEPAAFGVSPAEFHAASAAREAATPRGMTTLSTHDTKRSEDVRARLSVLAELPTEFAGSVRRWTDRCGIPEPSLNLLAWQTLLGAWPIDATRLREYLLKAAREAKVRTSWVDGDAEFESAVAAWPERVLADAELAAEVATIVERIRLPGWSTALGQKLVQLAGPGVPDVYQGTELWDLSLVDPDNRRQVDFSARRNLVGRIASGWLPEVDDDGAAKLLVVQRVLRLRRERPDLFVGYRPLPADGPAAEHALAFARSADLVAVATRLPVRLAASGGWRDTVLPLPAGQGWTDLLTGKEIDSPNPALAELLDRYPVALLVRRTA</sequence>
<organism evidence="2 3">
    <name type="scientific">Solihabitans fulvus</name>
    <dbReference type="NCBI Taxonomy" id="1892852"/>
    <lineage>
        <taxon>Bacteria</taxon>
        <taxon>Bacillati</taxon>
        <taxon>Actinomycetota</taxon>
        <taxon>Actinomycetes</taxon>
        <taxon>Pseudonocardiales</taxon>
        <taxon>Pseudonocardiaceae</taxon>
        <taxon>Solihabitans</taxon>
    </lineage>
</organism>
<dbReference type="InterPro" id="IPR006047">
    <property type="entry name" value="GH13_cat_dom"/>
</dbReference>
<dbReference type="Proteomes" id="UP000323454">
    <property type="component" value="Unassembled WGS sequence"/>
</dbReference>
<dbReference type="CDD" id="cd11336">
    <property type="entry name" value="AmyAc_MTSase"/>
    <property type="match status" value="1"/>
</dbReference>
<dbReference type="GO" id="GO:0005992">
    <property type="term" value="P:trehalose biosynthetic process"/>
    <property type="evidence" value="ECO:0007669"/>
    <property type="project" value="TreeGrafter"/>
</dbReference>
<dbReference type="PANTHER" id="PTHR10357">
    <property type="entry name" value="ALPHA-AMYLASE FAMILY MEMBER"/>
    <property type="match status" value="1"/>
</dbReference>
<dbReference type="RefSeq" id="WP_149852914.1">
    <property type="nucleotide sequence ID" value="NZ_VUOB01000057.1"/>
</dbReference>
<dbReference type="PANTHER" id="PTHR10357:SF216">
    <property type="entry name" value="MALTOOLIGOSYL TREHALOSE SYNTHASE-RELATED"/>
    <property type="match status" value="1"/>
</dbReference>
<dbReference type="InterPro" id="IPR013797">
    <property type="entry name" value="Maltooligo_trehalose_synth_4"/>
</dbReference>
<dbReference type="SMART" id="SM00642">
    <property type="entry name" value="Aamy"/>
    <property type="match status" value="1"/>
</dbReference>
<proteinExistence type="predicted"/>
<dbReference type="GO" id="GO:0047470">
    <property type="term" value="F:(1,4)-alpha-D-glucan 1-alpha-D-glucosylmutase activity"/>
    <property type="evidence" value="ECO:0007669"/>
    <property type="project" value="TreeGrafter"/>
</dbReference>
<evidence type="ECO:0000313" key="2">
    <source>
        <dbReference type="EMBL" id="KAA2255343.1"/>
    </source>
</evidence>
<dbReference type="OrthoDB" id="9761577at2"/>
<evidence type="ECO:0000313" key="3">
    <source>
        <dbReference type="Proteomes" id="UP000323454"/>
    </source>
</evidence>
<keyword evidence="3" id="KW-1185">Reference proteome</keyword>
<accession>A0A5B2WTG3</accession>
<name>A0A5B2WTG3_9PSEU</name>
<protein>
    <submittedName>
        <fullName evidence="2">Malto-oligosyltrehalose synthase</fullName>
    </submittedName>
</protein>
<dbReference type="Gene3D" id="1.10.150.200">
    <property type="entry name" value="Maltooligosyl trehalose synthase, domain 3"/>
    <property type="match status" value="1"/>
</dbReference>
<dbReference type="SUPFAM" id="SSF51445">
    <property type="entry name" value="(Trans)glycosidases"/>
    <property type="match status" value="1"/>
</dbReference>
<dbReference type="NCBIfam" id="TIGR02401">
    <property type="entry name" value="trehalose_TreY"/>
    <property type="match status" value="1"/>
</dbReference>
<feature type="non-terminal residue" evidence="2">
    <location>
        <position position="1"/>
    </location>
</feature>
<dbReference type="Gene3D" id="3.30.1590.10">
    <property type="entry name" value="Maltooligosyl trehalose synthase, domain 2"/>
    <property type="match status" value="1"/>
</dbReference>
<gene>
    <name evidence="2" type="primary">treY</name>
    <name evidence="2" type="ORF">F0L68_28460</name>
</gene>